<proteinExistence type="inferred from homology"/>
<accession>A0A1I4T371</accession>
<feature type="domain" description="Multidrug resistance protein MdtA-like beta-barrel" evidence="7">
    <location>
        <begin position="208"/>
        <end position="291"/>
    </location>
</feature>
<dbReference type="Pfam" id="PF25876">
    <property type="entry name" value="HH_MFP_RND"/>
    <property type="match status" value="1"/>
</dbReference>
<dbReference type="Gene3D" id="2.40.50.100">
    <property type="match status" value="1"/>
</dbReference>
<dbReference type="GO" id="GO:0046677">
    <property type="term" value="P:response to antibiotic"/>
    <property type="evidence" value="ECO:0007669"/>
    <property type="project" value="TreeGrafter"/>
</dbReference>
<evidence type="ECO:0000259" key="5">
    <source>
        <dbReference type="Pfam" id="PF25876"/>
    </source>
</evidence>
<dbReference type="Gene3D" id="2.40.420.20">
    <property type="match status" value="1"/>
</dbReference>
<feature type="domain" description="Multidrug resistance protein MdtA-like alpha-helical hairpin" evidence="5">
    <location>
        <begin position="103"/>
        <end position="172"/>
    </location>
</feature>
<dbReference type="PROSITE" id="PS51257">
    <property type="entry name" value="PROKAR_LIPOPROTEIN"/>
    <property type="match status" value="1"/>
</dbReference>
<dbReference type="OrthoDB" id="9816569at2"/>
<dbReference type="Pfam" id="PF25917">
    <property type="entry name" value="BSH_RND"/>
    <property type="match status" value="1"/>
</dbReference>
<dbReference type="InterPro" id="IPR058625">
    <property type="entry name" value="MdtA-like_BSH"/>
</dbReference>
<organism evidence="9 10">
    <name type="scientific">Marinobacter zhejiangensis</name>
    <dbReference type="NCBI Taxonomy" id="488535"/>
    <lineage>
        <taxon>Bacteria</taxon>
        <taxon>Pseudomonadati</taxon>
        <taxon>Pseudomonadota</taxon>
        <taxon>Gammaproteobacteria</taxon>
        <taxon>Pseudomonadales</taxon>
        <taxon>Marinobacteraceae</taxon>
        <taxon>Marinobacter</taxon>
    </lineage>
</organism>
<feature type="chain" id="PRO_5011710765" evidence="4">
    <location>
        <begin position="24"/>
        <end position="390"/>
    </location>
</feature>
<sequence length="390" mass="41880">MAHFPRSFTAVSCLIVTSLLLTACDNPQQQTSSPPPAVTVYTVASQPIGDYREFVARTSASQEVDLRARVEGEITQINFTEGGTVEAGQLLFEIDPKPYQAALERARADLSAARASATQAAADFQRGQELSPRGFISQSDLDKLRAATDQTKASVEGAQALLEEAQLNLGYTSITAPFDGQIGKHLYDVGTLVGPSSAPLATLQSIDPIFVDFQLEEGTYVSYLQQQANNTDESGQPALDLSLRLPNNEIYGELGSLNFADTRIDSTVGSVNIRAEFPNPDGLILPGLYVTLIAESQDKAEAPLIPQSSVQESQLGFFVLTLNDQSQIEQTIVTMGRRIGAMWVVESGLDSGQQIVIEGLQKVRSGITVTAVEKTVDPQTGVVMDLPGNQ</sequence>
<evidence type="ECO:0000259" key="8">
    <source>
        <dbReference type="Pfam" id="PF25967"/>
    </source>
</evidence>
<dbReference type="EMBL" id="FOUE01000006">
    <property type="protein sequence ID" value="SFM71075.1"/>
    <property type="molecule type" value="Genomic_DNA"/>
</dbReference>
<dbReference type="SUPFAM" id="SSF111369">
    <property type="entry name" value="HlyD-like secretion proteins"/>
    <property type="match status" value="1"/>
</dbReference>
<evidence type="ECO:0000259" key="7">
    <source>
        <dbReference type="Pfam" id="PF25944"/>
    </source>
</evidence>
<evidence type="ECO:0000256" key="2">
    <source>
        <dbReference type="ARBA" id="ARBA00009477"/>
    </source>
</evidence>
<dbReference type="STRING" id="488535.SAMN04487963_3464"/>
<evidence type="ECO:0000259" key="6">
    <source>
        <dbReference type="Pfam" id="PF25917"/>
    </source>
</evidence>
<dbReference type="NCBIfam" id="TIGR01730">
    <property type="entry name" value="RND_mfp"/>
    <property type="match status" value="1"/>
</dbReference>
<evidence type="ECO:0000256" key="1">
    <source>
        <dbReference type="ARBA" id="ARBA00004519"/>
    </source>
</evidence>
<dbReference type="Pfam" id="PF25967">
    <property type="entry name" value="RND-MFP_C"/>
    <property type="match status" value="1"/>
</dbReference>
<protein>
    <submittedName>
        <fullName evidence="9">Membrane fusion protein, multidrug efflux system</fullName>
    </submittedName>
</protein>
<dbReference type="InterPro" id="IPR058626">
    <property type="entry name" value="MdtA-like_b-barrel"/>
</dbReference>
<dbReference type="PANTHER" id="PTHR30158">
    <property type="entry name" value="ACRA/E-RELATED COMPONENT OF DRUG EFFLUX TRANSPORTER"/>
    <property type="match status" value="1"/>
</dbReference>
<keyword evidence="10" id="KW-1185">Reference proteome</keyword>
<name>A0A1I4T371_9GAMM</name>
<dbReference type="InterPro" id="IPR058624">
    <property type="entry name" value="MdtA-like_HH"/>
</dbReference>
<comment type="subcellular location">
    <subcellularLocation>
        <location evidence="1">Cell inner membrane</location>
        <topology evidence="1">Lipid-anchor</topology>
    </subcellularLocation>
</comment>
<reference evidence="10" key="1">
    <citation type="submission" date="2016-10" db="EMBL/GenBank/DDBJ databases">
        <authorList>
            <person name="Varghese N."/>
            <person name="Submissions S."/>
        </authorList>
    </citation>
    <scope>NUCLEOTIDE SEQUENCE [LARGE SCALE GENOMIC DNA]</scope>
    <source>
        <strain evidence="10">CGMCC 1.7061</strain>
    </source>
</reference>
<dbReference type="InterPro" id="IPR006143">
    <property type="entry name" value="RND_pump_MFP"/>
</dbReference>
<dbReference type="AlphaFoldDB" id="A0A1I4T371"/>
<dbReference type="RefSeq" id="WP_092026076.1">
    <property type="nucleotide sequence ID" value="NZ_FOUE01000006.1"/>
</dbReference>
<evidence type="ECO:0000313" key="9">
    <source>
        <dbReference type="EMBL" id="SFM71075.1"/>
    </source>
</evidence>
<dbReference type="Gene3D" id="2.40.30.170">
    <property type="match status" value="1"/>
</dbReference>
<dbReference type="GO" id="GO:0022857">
    <property type="term" value="F:transmembrane transporter activity"/>
    <property type="evidence" value="ECO:0007669"/>
    <property type="project" value="InterPro"/>
</dbReference>
<dbReference type="Gene3D" id="1.10.287.470">
    <property type="entry name" value="Helix hairpin bin"/>
    <property type="match status" value="1"/>
</dbReference>
<keyword evidence="4" id="KW-0732">Signal</keyword>
<dbReference type="InterPro" id="IPR058627">
    <property type="entry name" value="MdtA-like_C"/>
</dbReference>
<evidence type="ECO:0000256" key="4">
    <source>
        <dbReference type="SAM" id="SignalP"/>
    </source>
</evidence>
<evidence type="ECO:0000256" key="3">
    <source>
        <dbReference type="ARBA" id="ARBA00023054"/>
    </source>
</evidence>
<keyword evidence="3" id="KW-0175">Coiled coil</keyword>
<dbReference type="GO" id="GO:0030313">
    <property type="term" value="C:cell envelope"/>
    <property type="evidence" value="ECO:0007669"/>
    <property type="project" value="UniProtKB-SubCell"/>
</dbReference>
<dbReference type="GO" id="GO:0005886">
    <property type="term" value="C:plasma membrane"/>
    <property type="evidence" value="ECO:0007669"/>
    <property type="project" value="TreeGrafter"/>
</dbReference>
<comment type="similarity">
    <text evidence="2">Belongs to the membrane fusion protein (MFP) (TC 8.A.1) family.</text>
</comment>
<feature type="signal peptide" evidence="4">
    <location>
        <begin position="1"/>
        <end position="23"/>
    </location>
</feature>
<dbReference type="Pfam" id="PF25944">
    <property type="entry name" value="Beta-barrel_RND"/>
    <property type="match status" value="1"/>
</dbReference>
<feature type="domain" description="Multidrug resistance protein MdtA-like barrel-sandwich hybrid" evidence="6">
    <location>
        <begin position="63"/>
        <end position="194"/>
    </location>
</feature>
<dbReference type="Proteomes" id="UP000198519">
    <property type="component" value="Unassembled WGS sequence"/>
</dbReference>
<gene>
    <name evidence="9" type="ORF">SAMN04487963_3464</name>
</gene>
<feature type="domain" description="Multidrug resistance protein MdtA-like C-terminal permuted SH3" evidence="8">
    <location>
        <begin position="304"/>
        <end position="362"/>
    </location>
</feature>
<evidence type="ECO:0000313" key="10">
    <source>
        <dbReference type="Proteomes" id="UP000198519"/>
    </source>
</evidence>